<dbReference type="GO" id="GO:0015977">
    <property type="term" value="P:carbon fixation"/>
    <property type="evidence" value="ECO:0007669"/>
    <property type="project" value="InterPro"/>
</dbReference>
<evidence type="ECO:0000313" key="5">
    <source>
        <dbReference type="Proteomes" id="UP000010816"/>
    </source>
</evidence>
<dbReference type="Gene3D" id="3.20.20.110">
    <property type="entry name" value="Ribulose bisphosphate carboxylase, large subunit, C-terminal domain"/>
    <property type="match status" value="1"/>
</dbReference>
<name>L0GSI2_9GAMM</name>
<reference evidence="4 5" key="1">
    <citation type="submission" date="2011-09" db="EMBL/GenBank/DDBJ databases">
        <title>Complete sequence of chromosome of Thioflavicoccus mobilis 8321.</title>
        <authorList>
            <consortium name="US DOE Joint Genome Institute"/>
            <person name="Lucas S."/>
            <person name="Han J."/>
            <person name="Lapidus A."/>
            <person name="Cheng J.-F."/>
            <person name="Goodwin L."/>
            <person name="Pitluck S."/>
            <person name="Peters L."/>
            <person name="Ovchinnikova G."/>
            <person name="Lu M."/>
            <person name="Detter J.C."/>
            <person name="Han C."/>
            <person name="Tapia R."/>
            <person name="Land M."/>
            <person name="Hauser L."/>
            <person name="Kyrpides N."/>
            <person name="Ivanova N."/>
            <person name="Pagani I."/>
            <person name="Vogl K."/>
            <person name="Liu Z."/>
            <person name="Imhoff J."/>
            <person name="Thiel V."/>
            <person name="Frigaard N.-U."/>
            <person name="Bryant D."/>
            <person name="Woyke T."/>
        </authorList>
    </citation>
    <scope>NUCLEOTIDE SEQUENCE [LARGE SCALE GENOMIC DNA]</scope>
    <source>
        <strain evidence="4 5">8321</strain>
    </source>
</reference>
<dbReference type="PANTHER" id="PTHR42704">
    <property type="entry name" value="RIBULOSE BISPHOSPHATE CARBOXYLASE"/>
    <property type="match status" value="1"/>
</dbReference>
<dbReference type="KEGG" id="tmb:Thimo_0884"/>
<dbReference type="STRING" id="765912.Thimo_0884"/>
<dbReference type="OrthoDB" id="9770811at2"/>
<dbReference type="eggNOG" id="COG1850">
    <property type="taxonomic scope" value="Bacteria"/>
</dbReference>
<dbReference type="AlphaFoldDB" id="L0GSI2"/>
<evidence type="ECO:0000259" key="2">
    <source>
        <dbReference type="Pfam" id="PF00016"/>
    </source>
</evidence>
<dbReference type="InterPro" id="IPR000685">
    <property type="entry name" value="RuBisCO_lsu_C"/>
</dbReference>
<dbReference type="GO" id="GO:0000287">
    <property type="term" value="F:magnesium ion binding"/>
    <property type="evidence" value="ECO:0007669"/>
    <property type="project" value="InterPro"/>
</dbReference>
<dbReference type="PATRIC" id="fig|765912.4.peg.862"/>
<dbReference type="Gene3D" id="3.30.70.150">
    <property type="entry name" value="RuBisCO large subunit, N-terminal domain"/>
    <property type="match status" value="1"/>
</dbReference>
<dbReference type="InterPro" id="IPR036422">
    <property type="entry name" value="RuBisCO_lsu_N_sf"/>
</dbReference>
<dbReference type="HOGENOM" id="CLU_031450_3_0_6"/>
<dbReference type="Proteomes" id="UP000010816">
    <property type="component" value="Chromosome"/>
</dbReference>
<dbReference type="SFLD" id="SFLDG00301">
    <property type="entry name" value="RuBisCO-like_proteins"/>
    <property type="match status" value="1"/>
</dbReference>
<keyword evidence="5" id="KW-1185">Reference proteome</keyword>
<feature type="domain" description="Ribulose bisphosphate carboxylase large subunit ferrodoxin-like N-terminal" evidence="3">
    <location>
        <begin position="11"/>
        <end position="143"/>
    </location>
</feature>
<dbReference type="SFLD" id="SFLDS00014">
    <property type="entry name" value="RuBisCO"/>
    <property type="match status" value="1"/>
</dbReference>
<gene>
    <name evidence="4" type="ORF">Thimo_0884</name>
</gene>
<protein>
    <submittedName>
        <fullName evidence="4">Ribulose 1,5-bisphosphate carboxylase, large subunit</fullName>
    </submittedName>
</protein>
<dbReference type="PANTHER" id="PTHR42704:SF17">
    <property type="entry name" value="RIBULOSE BISPHOSPHATE CARBOXYLASE LARGE CHAIN"/>
    <property type="match status" value="1"/>
</dbReference>
<dbReference type="SUPFAM" id="SSF54966">
    <property type="entry name" value="RuBisCO, large subunit, small (N-terminal) domain"/>
    <property type="match status" value="1"/>
</dbReference>
<sequence>MTPDDLSGFFVDPATLRRDEHILLDYSFECVGDPREAAAHLCSEQSTAQWRRIGVDEDFRPRFAAKVLDLQVEGRLDGFSYPIPASTAPTGEVRACRVRIAHPHANFGPRIPNLLSAVCGEGPFFCPGIPILKLLDIHFPDAYLSQFEGPKFGIDGLRERLQAYDRPIFFGVIKPNIGLPPEPFCEAGYQSWLGGLDIAKDDEMLADPDWSPLAERTALLGAARQRAERETGTPKIYLANITDEVDRLLELHDTAVANGANALLLNALPVGLSAARMVRRHTQVPLIAHFPFIAAFSRLEHYGVHARVMTKLQRLAGFDAIIMPGFGPRMFTPEEEVMQCVDACLADMGPIRRSLPVPGGSDWAGTLAGVHARIGSADFGFVPGRGVFGHPHGPRGGAASVRQAWDAIARGIPLAEHARHHPELQAALDAFGAKG</sequence>
<organism evidence="4 5">
    <name type="scientific">Thioflavicoccus mobilis 8321</name>
    <dbReference type="NCBI Taxonomy" id="765912"/>
    <lineage>
        <taxon>Bacteria</taxon>
        <taxon>Pseudomonadati</taxon>
        <taxon>Pseudomonadota</taxon>
        <taxon>Gammaproteobacteria</taxon>
        <taxon>Chromatiales</taxon>
        <taxon>Chromatiaceae</taxon>
        <taxon>Thioflavicoccus</taxon>
    </lineage>
</organism>
<feature type="domain" description="Ribulose bisphosphate carboxylase large subunit C-terminal" evidence="2">
    <location>
        <begin position="153"/>
        <end position="431"/>
    </location>
</feature>
<dbReference type="SUPFAM" id="SSF51649">
    <property type="entry name" value="RuBisCo, C-terminal domain"/>
    <property type="match status" value="1"/>
</dbReference>
<dbReference type="Pfam" id="PF00016">
    <property type="entry name" value="RuBisCO_large"/>
    <property type="match status" value="1"/>
</dbReference>
<proteinExistence type="inferred from homology"/>
<evidence type="ECO:0000259" key="3">
    <source>
        <dbReference type="Pfam" id="PF02788"/>
    </source>
</evidence>
<dbReference type="Pfam" id="PF02788">
    <property type="entry name" value="RuBisCO_large_N"/>
    <property type="match status" value="1"/>
</dbReference>
<evidence type="ECO:0000256" key="1">
    <source>
        <dbReference type="RuleBase" id="RU003834"/>
    </source>
</evidence>
<dbReference type="InterPro" id="IPR017443">
    <property type="entry name" value="RuBisCO_lsu_fd_N"/>
</dbReference>
<accession>L0GSI2</accession>
<dbReference type="InterPro" id="IPR036376">
    <property type="entry name" value="RuBisCO_lsu_C_sf"/>
</dbReference>
<dbReference type="InterPro" id="IPR033966">
    <property type="entry name" value="RuBisCO"/>
</dbReference>
<dbReference type="GO" id="GO:0016984">
    <property type="term" value="F:ribulose-bisphosphate carboxylase activity"/>
    <property type="evidence" value="ECO:0007669"/>
    <property type="project" value="InterPro"/>
</dbReference>
<comment type="similarity">
    <text evidence="1">Belongs to the RuBisCO large chain family.</text>
</comment>
<evidence type="ECO:0000313" key="4">
    <source>
        <dbReference type="EMBL" id="AGA89718.1"/>
    </source>
</evidence>
<dbReference type="EMBL" id="CP003051">
    <property type="protein sequence ID" value="AGA89718.1"/>
    <property type="molecule type" value="Genomic_DNA"/>
</dbReference>
<dbReference type="RefSeq" id="WP_015279864.1">
    <property type="nucleotide sequence ID" value="NC_019940.1"/>
</dbReference>